<dbReference type="SMART" id="SM00270">
    <property type="entry name" value="ChtBD1"/>
    <property type="match status" value="2"/>
</dbReference>
<gene>
    <name evidence="4" type="ORF">OEZ85_004086</name>
</gene>
<comment type="similarity">
    <text evidence="1">Belongs to the multicopper oxidase family.</text>
</comment>
<protein>
    <recommendedName>
        <fullName evidence="3">Chitin-binding type-1 domain-containing protein</fullName>
    </recommendedName>
</protein>
<dbReference type="CDD" id="cd00035">
    <property type="entry name" value="ChtBD1"/>
    <property type="match status" value="1"/>
</dbReference>
<dbReference type="InterPro" id="IPR001002">
    <property type="entry name" value="Chitin-bd_1"/>
</dbReference>
<dbReference type="Gene3D" id="2.60.40.420">
    <property type="entry name" value="Cupredoxins - blue copper proteins"/>
    <property type="match status" value="2"/>
</dbReference>
<proteinExistence type="inferred from homology"/>
<dbReference type="InterPro" id="IPR008972">
    <property type="entry name" value="Cupredoxin"/>
</dbReference>
<feature type="region of interest" description="Disordered" evidence="2">
    <location>
        <begin position="444"/>
        <end position="463"/>
    </location>
</feature>
<reference evidence="4 5" key="1">
    <citation type="submission" date="2023-05" db="EMBL/GenBank/DDBJ databases">
        <title>A 100% complete, gapless, phased diploid assembly of the Scenedesmus obliquus UTEX 3031 genome.</title>
        <authorList>
            <person name="Biondi T.C."/>
            <person name="Hanschen E.R."/>
            <person name="Kwon T."/>
            <person name="Eng W."/>
            <person name="Kruse C.P.S."/>
            <person name="Koehler S.I."/>
            <person name="Kunde Y."/>
            <person name="Gleasner C.D."/>
            <person name="You Mak K.T."/>
            <person name="Polle J."/>
            <person name="Hovde B.T."/>
            <person name="Starkenburg S.R."/>
        </authorList>
    </citation>
    <scope>NUCLEOTIDE SEQUENCE [LARGE SCALE GENOMIC DNA]</scope>
    <source>
        <strain evidence="4 5">DOE0152z</strain>
    </source>
</reference>
<evidence type="ECO:0000313" key="5">
    <source>
        <dbReference type="Proteomes" id="UP001244341"/>
    </source>
</evidence>
<dbReference type="InterPro" id="IPR045087">
    <property type="entry name" value="Cu-oxidase_fam"/>
</dbReference>
<dbReference type="PANTHER" id="PTHR11709:SF414">
    <property type="entry name" value="ADR239WP"/>
    <property type="match status" value="1"/>
</dbReference>
<organism evidence="4 5">
    <name type="scientific">Tetradesmus obliquus</name>
    <name type="common">Green alga</name>
    <name type="synonym">Acutodesmus obliquus</name>
    <dbReference type="NCBI Taxonomy" id="3088"/>
    <lineage>
        <taxon>Eukaryota</taxon>
        <taxon>Viridiplantae</taxon>
        <taxon>Chlorophyta</taxon>
        <taxon>core chlorophytes</taxon>
        <taxon>Chlorophyceae</taxon>
        <taxon>CS clade</taxon>
        <taxon>Sphaeropleales</taxon>
        <taxon>Scenedesmaceae</taxon>
        <taxon>Tetradesmus</taxon>
    </lineage>
</organism>
<dbReference type="SUPFAM" id="SSF49503">
    <property type="entry name" value="Cupredoxins"/>
    <property type="match status" value="2"/>
</dbReference>
<dbReference type="Pfam" id="PF00394">
    <property type="entry name" value="Cu-oxidase"/>
    <property type="match status" value="1"/>
</dbReference>
<dbReference type="Proteomes" id="UP001244341">
    <property type="component" value="Chromosome 10b"/>
</dbReference>
<feature type="domain" description="Chitin-binding type-1" evidence="3">
    <location>
        <begin position="31"/>
        <end position="64"/>
    </location>
</feature>
<accession>A0ABY8UEK1</accession>
<evidence type="ECO:0000313" key="4">
    <source>
        <dbReference type="EMBL" id="WIA19474.1"/>
    </source>
</evidence>
<dbReference type="InterPro" id="IPR011707">
    <property type="entry name" value="Cu-oxidase-like_N"/>
</dbReference>
<feature type="domain" description="Chitin-binding type-1" evidence="3">
    <location>
        <begin position="95"/>
        <end position="132"/>
    </location>
</feature>
<dbReference type="InterPro" id="IPR001117">
    <property type="entry name" value="Cu-oxidase_2nd"/>
</dbReference>
<sequence>MTPVTRTWYPGRPFKPSGFCKSLPSAGPGDECGDGIAICRQGLCCGQNGFCSKEPASCGGTCQCAWSGPGSPCKGSYPFPAPRPLSLPVAAKGGVCGTYIAVCPAGQCCSQFGFCVADGSRYCRSGSCRADCSPHSKTCYKGAHKQKTVRATWVVSWKDLNLDGFTKPVIVVNGKPFPTVRCNVGDRIIIKVINQMDDAIALHWHGMRQMQTAIMDGVSGLTQRPVFPGESYIYNFIADTEGTYWWHSHFKTQYIDGLFGALIIDDLTLKQYPGDAIVLFNDYYHNKSSDLLDVYLSPASGGNEPTPYTALINGVGQGYCEATGAKGCGYAYVKGVASYCDEPKSKLRLINGGSYAIFNISVDNHRMIVFAEDGVDIEPVEVGSLSINNGQRYTVLVCQDRGKPLSTEPVWIRATMKDDTFQSPSDWNSTLAVLYFTDAPPATLPTTKESVRPPTLDPTLPAGPDNIKPYQLTILGDVQPPPPNPARRRRAKLVIDFYNEPNDADPKAIQWATCEQDCAAGGPHVNKIALQVGHM</sequence>
<dbReference type="EMBL" id="CP126217">
    <property type="protein sequence ID" value="WIA19474.1"/>
    <property type="molecule type" value="Genomic_DNA"/>
</dbReference>
<evidence type="ECO:0000256" key="1">
    <source>
        <dbReference type="ARBA" id="ARBA00010609"/>
    </source>
</evidence>
<evidence type="ECO:0000259" key="3">
    <source>
        <dbReference type="SMART" id="SM00270"/>
    </source>
</evidence>
<dbReference type="PANTHER" id="PTHR11709">
    <property type="entry name" value="MULTI-COPPER OXIDASE"/>
    <property type="match status" value="1"/>
</dbReference>
<keyword evidence="5" id="KW-1185">Reference proteome</keyword>
<name>A0ABY8UEK1_TETOB</name>
<evidence type="ECO:0000256" key="2">
    <source>
        <dbReference type="SAM" id="MobiDB-lite"/>
    </source>
</evidence>
<dbReference type="Pfam" id="PF07732">
    <property type="entry name" value="Cu-oxidase_3"/>
    <property type="match status" value="1"/>
</dbReference>